<protein>
    <recommendedName>
        <fullName evidence="5">tRNA-queuosine alpha-mannosyltransferase</fullName>
        <ecNumber evidence="4">2.4.1.110</ecNumber>
    </recommendedName>
</protein>
<evidence type="ECO:0000256" key="5">
    <source>
        <dbReference type="ARBA" id="ARBA00044539"/>
    </source>
</evidence>
<dbReference type="SUPFAM" id="SSF53756">
    <property type="entry name" value="UDP-Glycosyltransferase/glycogen phosphorylase"/>
    <property type="match status" value="1"/>
</dbReference>
<keyword evidence="11" id="KW-1185">Reference proteome</keyword>
<dbReference type="CDD" id="cd01635">
    <property type="entry name" value="Glycosyltransferase_GTB-type"/>
    <property type="match status" value="1"/>
</dbReference>
<evidence type="ECO:0000256" key="1">
    <source>
        <dbReference type="ARBA" id="ARBA00009481"/>
    </source>
</evidence>
<dbReference type="Pfam" id="PF12038">
    <property type="entry name" value="QTMAN_N"/>
    <property type="match status" value="1"/>
</dbReference>
<evidence type="ECO:0000259" key="8">
    <source>
        <dbReference type="Pfam" id="PF00534"/>
    </source>
</evidence>
<evidence type="ECO:0000256" key="7">
    <source>
        <dbReference type="SAM" id="MobiDB-lite"/>
    </source>
</evidence>
<evidence type="ECO:0000259" key="9">
    <source>
        <dbReference type="Pfam" id="PF12038"/>
    </source>
</evidence>
<dbReference type="GO" id="GO:0016438">
    <property type="term" value="F:tRNA-queuosine(34) beta-mannosyltransferase activity"/>
    <property type="evidence" value="ECO:0007669"/>
    <property type="project" value="UniProtKB-EC"/>
</dbReference>
<feature type="domain" description="Glycosyl transferase family 1" evidence="8">
    <location>
        <begin position="379"/>
        <end position="495"/>
    </location>
</feature>
<evidence type="ECO:0000313" key="10">
    <source>
        <dbReference type="EMBL" id="KAK3087722.1"/>
    </source>
</evidence>
<dbReference type="InterPro" id="IPR001296">
    <property type="entry name" value="Glyco_trans_1"/>
</dbReference>
<dbReference type="Proteomes" id="UP001186944">
    <property type="component" value="Unassembled WGS sequence"/>
</dbReference>
<evidence type="ECO:0000256" key="4">
    <source>
        <dbReference type="ARBA" id="ARBA00044517"/>
    </source>
</evidence>
<dbReference type="PANTHER" id="PTHR13615:SF3">
    <property type="entry name" value="GLYCOSYLTRANSFERASE-LIKE DOMAIN-CONTAINING PROTEIN 1"/>
    <property type="match status" value="1"/>
</dbReference>
<dbReference type="PANTHER" id="PTHR13615">
    <property type="entry name" value="GLYCOSYLTRANSFERASE-LIKE 1"/>
    <property type="match status" value="1"/>
</dbReference>
<name>A0AA88XSD4_PINIB</name>
<dbReference type="Pfam" id="PF00534">
    <property type="entry name" value="Glycos_transf_1"/>
    <property type="match status" value="1"/>
</dbReference>
<feature type="compositionally biased region" description="Polar residues" evidence="7">
    <location>
        <begin position="330"/>
        <end position="345"/>
    </location>
</feature>
<keyword evidence="3" id="KW-0808">Transferase</keyword>
<feature type="domain" description="tRNA-queuosine alpha-mannosyltransferase N-terminal" evidence="9">
    <location>
        <begin position="11"/>
        <end position="176"/>
    </location>
</feature>
<dbReference type="InterPro" id="IPR022701">
    <property type="entry name" value="QTMAN_N"/>
</dbReference>
<evidence type="ECO:0000256" key="6">
    <source>
        <dbReference type="ARBA" id="ARBA00048439"/>
    </source>
</evidence>
<dbReference type="InterPro" id="IPR051862">
    <property type="entry name" value="GT-like_domain_containing_1"/>
</dbReference>
<evidence type="ECO:0000313" key="11">
    <source>
        <dbReference type="Proteomes" id="UP001186944"/>
    </source>
</evidence>
<dbReference type="EMBL" id="VSWD01000011">
    <property type="protein sequence ID" value="KAK3087722.1"/>
    <property type="molecule type" value="Genomic_DNA"/>
</dbReference>
<proteinExistence type="inferred from homology"/>
<gene>
    <name evidence="10" type="ORF">FSP39_009626</name>
</gene>
<feature type="region of interest" description="Disordered" evidence="7">
    <location>
        <begin position="327"/>
        <end position="348"/>
    </location>
</feature>
<comment type="catalytic activity">
    <reaction evidence="6">
        <text>queuosine(34) in tRNA(Asp) + GDP-alpha-D-mannose = O-4''-alpha-D-mannosylqueuosine(34) in tRNA(Asp) + GDP + H(+)</text>
        <dbReference type="Rhea" id="RHEA:12885"/>
        <dbReference type="Rhea" id="RHEA-COMP:18572"/>
        <dbReference type="Rhea" id="RHEA-COMP:18581"/>
        <dbReference type="ChEBI" id="CHEBI:15378"/>
        <dbReference type="ChEBI" id="CHEBI:57527"/>
        <dbReference type="ChEBI" id="CHEBI:58189"/>
        <dbReference type="ChEBI" id="CHEBI:194431"/>
        <dbReference type="ChEBI" id="CHEBI:194442"/>
        <dbReference type="EC" id="2.4.1.110"/>
    </reaction>
    <physiologicalReaction direction="left-to-right" evidence="6">
        <dbReference type="Rhea" id="RHEA:12886"/>
    </physiologicalReaction>
</comment>
<comment type="caution">
    <text evidence="10">The sequence shown here is derived from an EMBL/GenBank/DDBJ whole genome shotgun (WGS) entry which is preliminary data.</text>
</comment>
<organism evidence="10 11">
    <name type="scientific">Pinctada imbricata</name>
    <name type="common">Atlantic pearl-oyster</name>
    <name type="synonym">Pinctada martensii</name>
    <dbReference type="NCBI Taxonomy" id="66713"/>
    <lineage>
        <taxon>Eukaryota</taxon>
        <taxon>Metazoa</taxon>
        <taxon>Spiralia</taxon>
        <taxon>Lophotrochozoa</taxon>
        <taxon>Mollusca</taxon>
        <taxon>Bivalvia</taxon>
        <taxon>Autobranchia</taxon>
        <taxon>Pteriomorphia</taxon>
        <taxon>Pterioida</taxon>
        <taxon>Pterioidea</taxon>
        <taxon>Pteriidae</taxon>
        <taxon>Pinctada</taxon>
    </lineage>
</organism>
<comment type="similarity">
    <text evidence="1">Belongs to the glycosyltransferase group 1 family. Glycosyltransferase 4 subfamily.</text>
</comment>
<evidence type="ECO:0000256" key="3">
    <source>
        <dbReference type="ARBA" id="ARBA00022679"/>
    </source>
</evidence>
<dbReference type="AlphaFoldDB" id="A0AA88XSD4"/>
<accession>A0AA88XSD4</accession>
<reference evidence="10" key="1">
    <citation type="submission" date="2019-08" db="EMBL/GenBank/DDBJ databases">
        <title>The improved chromosome-level genome for the pearl oyster Pinctada fucata martensii using PacBio sequencing and Hi-C.</title>
        <authorList>
            <person name="Zheng Z."/>
        </authorList>
    </citation>
    <scope>NUCLEOTIDE SEQUENCE</scope>
    <source>
        <strain evidence="10">ZZ-2019</strain>
        <tissue evidence="10">Adductor muscle</tissue>
    </source>
</reference>
<sequence length="550" mass="63332">MVDVGHKVFSKVLIVEPFYGGSHKQLVDLLKKYIPGCTLVTMTAKKWHWRARTAALSLADMIPCDENYRALFCSSVLNLAELVALRPDLAKLRKVVYFHENQLVYPVRKSQDRDFQYGYNQILTCLTADEVIFNSEFNKNSFLTSIKSFLKLMPDYRPKGLAEKIRKKSRVVYFPVDFESISEKLLNCEKCEKHRINVADRDCNTEYEKTDASQSKRRKEEINSSQEIDKLVKLGQTSTSANFKTSSEIHTSIQIGEKDLTYQRDITDNCGDDFYVNTGNKDSLIKLEQLGSEGEPSHRTKIDNKSENTGKIVNCVSKSNKTEAVFPKVQDSSVEDGSQSNLSKTDLTDSREVVRTDYIREKCEPIGQLQCGYGVEKSGPLHIVWAHRWEHDKDPETFLRVMMRLHKEGFNFRLSVLGEQYTDVPDIFTRAKEELTTKVAHWGYLDSKTEYYLVLRECDVAVSTALHEFFGVSMLEASYLGCYPLCPNRLVYPEIYPKCCLYNTETQLYKRLRNFCLHPVTARNQTIQVDLQRYHSSVILQQLTDILFNS</sequence>
<dbReference type="EC" id="2.4.1.110" evidence="4"/>
<dbReference type="Gene3D" id="3.40.50.2000">
    <property type="entry name" value="Glycogen Phosphorylase B"/>
    <property type="match status" value="1"/>
</dbReference>
<evidence type="ECO:0000256" key="2">
    <source>
        <dbReference type="ARBA" id="ARBA00022676"/>
    </source>
</evidence>
<keyword evidence="2" id="KW-0328">Glycosyltransferase</keyword>